<feature type="chain" id="PRO_5004788927" evidence="1">
    <location>
        <begin position="29"/>
        <end position="235"/>
    </location>
</feature>
<evidence type="ECO:0000256" key="1">
    <source>
        <dbReference type="SAM" id="SignalP"/>
    </source>
</evidence>
<evidence type="ECO:0000313" key="2">
    <source>
        <dbReference type="EMBL" id="AHF26265.1"/>
    </source>
</evidence>
<dbReference type="AlphaFoldDB" id="W0FT14"/>
<reference evidence="2" key="1">
    <citation type="journal article" date="2013" name="PLoS ONE">
        <title>Metagenomic insights into the carbohydrate-active enzymes carried by the microorganisms adhering to solid digesta in the rumen of cows.</title>
        <authorList>
            <person name="Wang L."/>
            <person name="Hatem A."/>
            <person name="Catalyurek U.V."/>
            <person name="Morrison M."/>
            <person name="Yu Z."/>
        </authorList>
    </citation>
    <scope>NUCLEOTIDE SEQUENCE</scope>
</reference>
<dbReference type="EMBL" id="KC246874">
    <property type="protein sequence ID" value="AHF26265.1"/>
    <property type="molecule type" value="Genomic_DNA"/>
</dbReference>
<organism evidence="2">
    <name type="scientific">uncultured bacterium Contig1777_n_1791_cl</name>
    <dbReference type="NCBI Taxonomy" id="1393515"/>
    <lineage>
        <taxon>Bacteria</taxon>
        <taxon>environmental samples</taxon>
    </lineage>
</organism>
<keyword evidence="1" id="KW-0732">Signal</keyword>
<name>W0FT14_9BACT</name>
<feature type="signal peptide" evidence="1">
    <location>
        <begin position="1"/>
        <end position="28"/>
    </location>
</feature>
<protein>
    <submittedName>
        <fullName evidence="2">Uncharacterized protein</fullName>
    </submittedName>
</protein>
<accession>W0FT14</accession>
<proteinExistence type="predicted"/>
<sequence>MKSAVKRILVMFLCVITVFSLLPVSAEAVGTYGALSNKKVPIEYPTEFFSEVMVAQLTGAKKNGGPYIVPKPETGNGDLGIVKNGSNVIILAEDGDFYFYMTTSGKLGWTNKQYFTEPTVVEDGYLFGTSGLDVDDIIKVKDYISEGKCGFASKDYYANRAVLVMKKGETKNISVHRKWNGTYNASYWASDITPKWVGKGANCKIQIKAKSTGHTYLTFSNEMNEQEFYVLIIIT</sequence>